<dbReference type="Proteomes" id="UP000029462">
    <property type="component" value="Unassembled WGS sequence"/>
</dbReference>
<gene>
    <name evidence="1" type="ORF">EV102420_37_00160</name>
</gene>
<keyword evidence="2" id="KW-1185">Reference proteome</keyword>
<evidence type="ECO:0000313" key="1">
    <source>
        <dbReference type="EMBL" id="GAL60377.1"/>
    </source>
</evidence>
<dbReference type="EMBL" id="BBMZ01000037">
    <property type="protein sequence ID" value="GAL60377.1"/>
    <property type="molecule type" value="Genomic_DNA"/>
</dbReference>
<evidence type="ECO:0000313" key="2">
    <source>
        <dbReference type="Proteomes" id="UP000029462"/>
    </source>
</evidence>
<proteinExistence type="predicted"/>
<protein>
    <submittedName>
        <fullName evidence="1">Uncharacterized protein</fullName>
    </submittedName>
</protein>
<dbReference type="OrthoDB" id="6919720at2"/>
<comment type="caution">
    <text evidence="1">The sequence shown here is derived from an EMBL/GenBank/DDBJ whole genome shotgun (WGS) entry which is preliminary data.</text>
</comment>
<reference evidence="1 2" key="1">
    <citation type="submission" date="2014-09" db="EMBL/GenBank/DDBJ databases">
        <title>Whole genome shotgun sequence of Escherichia vulneris NBRC 102420.</title>
        <authorList>
            <person name="Yoshida Y."/>
            <person name="Hosoyama A."/>
            <person name="Tsuchikane K."/>
            <person name="Ohji S."/>
            <person name="Ichikawa N."/>
            <person name="Kimura A."/>
            <person name="Yamazoe A."/>
            <person name="Ezaki T."/>
            <person name="Fujita N."/>
        </authorList>
    </citation>
    <scope>NUCLEOTIDE SEQUENCE [LARGE SCALE GENOMIC DNA]</scope>
    <source>
        <strain evidence="1 2">NBRC 102420</strain>
    </source>
</reference>
<dbReference type="AlphaFoldDB" id="A0A090VYM8"/>
<organism evidence="1 2">
    <name type="scientific">Pseudescherichia vulneris NBRC 102420</name>
    <dbReference type="NCBI Taxonomy" id="1115515"/>
    <lineage>
        <taxon>Bacteria</taxon>
        <taxon>Pseudomonadati</taxon>
        <taxon>Pseudomonadota</taxon>
        <taxon>Gammaproteobacteria</taxon>
        <taxon>Enterobacterales</taxon>
        <taxon>Enterobacteriaceae</taxon>
        <taxon>Pseudescherichia</taxon>
    </lineage>
</organism>
<sequence>MYNEDFHFVGDGRGRRRVLVNGNEVKSCVWTDVKRGVACFHPQPLRIHKQKRGEIYSRKLRGVITVEFK</sequence>
<name>A0A090VYM8_PSEVU</name>
<dbReference type="RefSeq" id="WP_042395733.1">
    <property type="nucleotide sequence ID" value="NZ_BBMZ01000037.1"/>
</dbReference>
<accession>A0A090VYM8</accession>
<dbReference type="STRING" id="1115515.EV102420_37_00160"/>